<organism evidence="1 2">
    <name type="scientific">Brassica cretica</name>
    <name type="common">Mustard</name>
    <dbReference type="NCBI Taxonomy" id="69181"/>
    <lineage>
        <taxon>Eukaryota</taxon>
        <taxon>Viridiplantae</taxon>
        <taxon>Streptophyta</taxon>
        <taxon>Embryophyta</taxon>
        <taxon>Tracheophyta</taxon>
        <taxon>Spermatophyta</taxon>
        <taxon>Magnoliopsida</taxon>
        <taxon>eudicotyledons</taxon>
        <taxon>Gunneridae</taxon>
        <taxon>Pentapetalae</taxon>
        <taxon>rosids</taxon>
        <taxon>malvids</taxon>
        <taxon>Brassicales</taxon>
        <taxon>Brassicaceae</taxon>
        <taxon>Brassiceae</taxon>
        <taxon>Brassica</taxon>
    </lineage>
</organism>
<comment type="caution">
    <text evidence="1">The sequence shown here is derived from an EMBL/GenBank/DDBJ whole genome shotgun (WGS) entry which is preliminary data.</text>
</comment>
<proteinExistence type="predicted"/>
<dbReference type="EMBL" id="QGKW02000276">
    <property type="protein sequence ID" value="KAF2608235.1"/>
    <property type="molecule type" value="Genomic_DNA"/>
</dbReference>
<gene>
    <name evidence="1" type="ORF">F2Q68_00043862</name>
</gene>
<accession>A0A8S9LM65</accession>
<evidence type="ECO:0000313" key="2">
    <source>
        <dbReference type="Proteomes" id="UP000712281"/>
    </source>
</evidence>
<name>A0A8S9LM65_BRACR</name>
<reference evidence="1" key="1">
    <citation type="submission" date="2019-12" db="EMBL/GenBank/DDBJ databases">
        <title>Genome sequencing and annotation of Brassica cretica.</title>
        <authorList>
            <person name="Studholme D.J."/>
            <person name="Sarris P.F."/>
        </authorList>
    </citation>
    <scope>NUCLEOTIDE SEQUENCE</scope>
    <source>
        <strain evidence="1">PFS-001/15</strain>
        <tissue evidence="1">Leaf</tissue>
    </source>
</reference>
<sequence>MCHSDPGNMWLCATEVMRLEDRSRLSLQCESGIKNSYSRAGQQITYSRFQHIQVIFTSQTYESCHPSTCKARILNLPRSIDLGISIRPLSISMKSTLLQVQTRLRPKKIP</sequence>
<dbReference type="Proteomes" id="UP000712281">
    <property type="component" value="Unassembled WGS sequence"/>
</dbReference>
<protein>
    <submittedName>
        <fullName evidence="1">Uncharacterized protein</fullName>
    </submittedName>
</protein>
<dbReference type="AlphaFoldDB" id="A0A8S9LM65"/>
<evidence type="ECO:0000313" key="1">
    <source>
        <dbReference type="EMBL" id="KAF2608235.1"/>
    </source>
</evidence>